<dbReference type="NCBIfam" id="TIGR00231">
    <property type="entry name" value="small_GTP"/>
    <property type="match status" value="1"/>
</dbReference>
<dbReference type="PROSITE" id="PS51420">
    <property type="entry name" value="RHO"/>
    <property type="match status" value="1"/>
</dbReference>
<accession>A0A5E8BK63</accession>
<dbReference type="SMART" id="SM00174">
    <property type="entry name" value="RHO"/>
    <property type="match status" value="1"/>
</dbReference>
<keyword evidence="1" id="KW-0547">Nucleotide-binding</keyword>
<reference evidence="3 4" key="1">
    <citation type="submission" date="2019-09" db="EMBL/GenBank/DDBJ databases">
        <authorList>
            <person name="Brejova B."/>
        </authorList>
    </citation>
    <scope>NUCLEOTIDE SEQUENCE [LARGE SCALE GENOMIC DNA]</scope>
</reference>
<sequence>MVNPSQPTNKPTTSVKLVLLGEAAVGKSSLVLRFVSNDFQENKEPTIGAAFLTQKCSLPNRTIKFEIWDTAGQERFASLAPMYYRNAQSALVVYDVTKPTSFIKARHWVNELKAQANKNIIIALVGNKVDLVKGGNKVDKKKLKGLNENENADESMNVTAGDDQDDGSENEAEDDEDSGLLTRKVAREEGEALAKAEGLLFFETSAKSGKNVSDVFLSIANKIPEETGPNGRNSARGTGPGADGIADVESGRDGRVDLMAGNGRSGAQSCNC</sequence>
<dbReference type="AlphaFoldDB" id="A0A5E8BK63"/>
<feature type="region of interest" description="Disordered" evidence="2">
    <location>
        <begin position="225"/>
        <end position="272"/>
    </location>
</feature>
<dbReference type="Proteomes" id="UP000398389">
    <property type="component" value="Unassembled WGS sequence"/>
</dbReference>
<organism evidence="3 4">
    <name type="scientific">Magnusiomyces paraingens</name>
    <dbReference type="NCBI Taxonomy" id="2606893"/>
    <lineage>
        <taxon>Eukaryota</taxon>
        <taxon>Fungi</taxon>
        <taxon>Dikarya</taxon>
        <taxon>Ascomycota</taxon>
        <taxon>Saccharomycotina</taxon>
        <taxon>Dipodascomycetes</taxon>
        <taxon>Dipodascales</taxon>
        <taxon>Dipodascaceae</taxon>
        <taxon>Magnusiomyces</taxon>
    </lineage>
</organism>
<dbReference type="PRINTS" id="PR00449">
    <property type="entry name" value="RASTRNSFRMNG"/>
</dbReference>
<evidence type="ECO:0008006" key="5">
    <source>
        <dbReference type="Google" id="ProtNLM"/>
    </source>
</evidence>
<feature type="region of interest" description="Disordered" evidence="2">
    <location>
        <begin position="142"/>
        <end position="181"/>
    </location>
</feature>
<dbReference type="FunFam" id="3.40.50.300:FF:000808">
    <property type="entry name" value="Small GTP-binding protein, putative"/>
    <property type="match status" value="1"/>
</dbReference>
<proteinExistence type="predicted"/>
<gene>
    <name evidence="3" type="ORF">SAPINGB_P003274</name>
</gene>
<dbReference type="RefSeq" id="XP_031853883.1">
    <property type="nucleotide sequence ID" value="XM_031997992.1"/>
</dbReference>
<feature type="compositionally biased region" description="Acidic residues" evidence="2">
    <location>
        <begin position="162"/>
        <end position="178"/>
    </location>
</feature>
<dbReference type="SMART" id="SM00175">
    <property type="entry name" value="RAB"/>
    <property type="match status" value="1"/>
</dbReference>
<dbReference type="PROSITE" id="PS51421">
    <property type="entry name" value="RAS"/>
    <property type="match status" value="1"/>
</dbReference>
<evidence type="ECO:0000313" key="4">
    <source>
        <dbReference type="Proteomes" id="UP000398389"/>
    </source>
</evidence>
<protein>
    <recommendedName>
        <fullName evidence="5">Vacuolar protein sorting-associated protein 21</fullName>
    </recommendedName>
</protein>
<dbReference type="GeneID" id="43582092"/>
<evidence type="ECO:0000256" key="2">
    <source>
        <dbReference type="SAM" id="MobiDB-lite"/>
    </source>
</evidence>
<dbReference type="PROSITE" id="PS51419">
    <property type="entry name" value="RAB"/>
    <property type="match status" value="1"/>
</dbReference>
<name>A0A5E8BK63_9ASCO</name>
<evidence type="ECO:0000313" key="3">
    <source>
        <dbReference type="EMBL" id="VVT51972.1"/>
    </source>
</evidence>
<dbReference type="EMBL" id="CABVLU010000002">
    <property type="protein sequence ID" value="VVT51972.1"/>
    <property type="molecule type" value="Genomic_DNA"/>
</dbReference>
<dbReference type="GO" id="GO:0005525">
    <property type="term" value="F:GTP binding"/>
    <property type="evidence" value="ECO:0007669"/>
    <property type="project" value="InterPro"/>
</dbReference>
<evidence type="ECO:0000256" key="1">
    <source>
        <dbReference type="ARBA" id="ARBA00022741"/>
    </source>
</evidence>
<dbReference type="CDD" id="cd01860">
    <property type="entry name" value="Rab5_related"/>
    <property type="match status" value="1"/>
</dbReference>
<dbReference type="SMART" id="SM00176">
    <property type="entry name" value="RAN"/>
    <property type="match status" value="1"/>
</dbReference>
<dbReference type="SMART" id="SM00173">
    <property type="entry name" value="RAS"/>
    <property type="match status" value="1"/>
</dbReference>
<keyword evidence="4" id="KW-1185">Reference proteome</keyword>
<dbReference type="Pfam" id="PF00071">
    <property type="entry name" value="Ras"/>
    <property type="match status" value="1"/>
</dbReference>
<dbReference type="PANTHER" id="PTHR47978">
    <property type="match status" value="1"/>
</dbReference>
<dbReference type="OrthoDB" id="63533at2759"/>
<dbReference type="InterPro" id="IPR005225">
    <property type="entry name" value="Small_GTP-bd"/>
</dbReference>
<dbReference type="Gene3D" id="3.40.50.300">
    <property type="entry name" value="P-loop containing nucleotide triphosphate hydrolases"/>
    <property type="match status" value="1"/>
</dbReference>
<dbReference type="InterPro" id="IPR027417">
    <property type="entry name" value="P-loop_NTPase"/>
</dbReference>
<dbReference type="InterPro" id="IPR001806">
    <property type="entry name" value="Small_GTPase"/>
</dbReference>
<dbReference type="SUPFAM" id="SSF52540">
    <property type="entry name" value="P-loop containing nucleoside triphosphate hydrolases"/>
    <property type="match status" value="1"/>
</dbReference>
<dbReference type="GO" id="GO:0003924">
    <property type="term" value="F:GTPase activity"/>
    <property type="evidence" value="ECO:0007669"/>
    <property type="project" value="InterPro"/>
</dbReference>